<comment type="similarity">
    <text evidence="2">Belongs to the major facilitator superfamily. Proton-dependent oligopeptide transporter (POT/PTR) (TC 2.A.17) family.</text>
</comment>
<keyword evidence="9" id="KW-1185">Reference proteome</keyword>
<dbReference type="SUPFAM" id="SSF103473">
    <property type="entry name" value="MFS general substrate transporter"/>
    <property type="match status" value="1"/>
</dbReference>
<evidence type="ECO:0000313" key="9">
    <source>
        <dbReference type="Proteomes" id="UP000585474"/>
    </source>
</evidence>
<reference evidence="8 9" key="1">
    <citation type="submission" date="2019-07" db="EMBL/GenBank/DDBJ databases">
        <title>De Novo Assembly of kiwifruit Actinidia rufa.</title>
        <authorList>
            <person name="Sugita-Konishi S."/>
            <person name="Sato K."/>
            <person name="Mori E."/>
            <person name="Abe Y."/>
            <person name="Kisaki G."/>
            <person name="Hamano K."/>
            <person name="Suezawa K."/>
            <person name="Otani M."/>
            <person name="Fukuda T."/>
            <person name="Manabe T."/>
            <person name="Gomi K."/>
            <person name="Tabuchi M."/>
            <person name="Akimitsu K."/>
            <person name="Kataoka I."/>
        </authorList>
    </citation>
    <scope>NUCLEOTIDE SEQUENCE [LARGE SCALE GENOMIC DNA]</scope>
    <source>
        <strain evidence="9">cv. Fuchu</strain>
    </source>
</reference>
<evidence type="ECO:0000256" key="3">
    <source>
        <dbReference type="ARBA" id="ARBA00022692"/>
    </source>
</evidence>
<feature type="transmembrane region" description="Helical" evidence="7">
    <location>
        <begin position="181"/>
        <end position="204"/>
    </location>
</feature>
<protein>
    <submittedName>
        <fullName evidence="8">Major facilitator superfamily protein</fullName>
    </submittedName>
</protein>
<evidence type="ECO:0000256" key="7">
    <source>
        <dbReference type="SAM" id="Phobius"/>
    </source>
</evidence>
<dbReference type="Gene3D" id="1.20.1250.20">
    <property type="entry name" value="MFS general substrate transporter like domains"/>
    <property type="match status" value="1"/>
</dbReference>
<proteinExistence type="inferred from homology"/>
<evidence type="ECO:0000256" key="2">
    <source>
        <dbReference type="ARBA" id="ARBA00005982"/>
    </source>
</evidence>
<dbReference type="OrthoDB" id="8904098at2759"/>
<dbReference type="Pfam" id="PF00854">
    <property type="entry name" value="PTR2"/>
    <property type="match status" value="1"/>
</dbReference>
<dbReference type="GO" id="GO:0016020">
    <property type="term" value="C:membrane"/>
    <property type="evidence" value="ECO:0007669"/>
    <property type="project" value="UniProtKB-SubCell"/>
</dbReference>
<dbReference type="InterPro" id="IPR000109">
    <property type="entry name" value="POT_fam"/>
</dbReference>
<gene>
    <name evidence="8" type="ORF">Acr_25g0005360</name>
</gene>
<sequence length="230" mass="25886">MDRHLAGSFQIPAGSMTVFTLTSMLTTIAFYDRIFIPVIRRFTGLDRGINFLHRMGIGFIISIVATLVAGFLEVRRKKVASAHGLINNPKTTIPICVFWLVPQYSLHGIAEAFMSIGHLEFLYDQAPESMKSTAMALFWTAISLGNYASTLLVSLVHRYSAGPGGSNWLPDNNLNKGKLEYFYWLITLLQIMNLFYYVICVKFYTFKPIETQRKEDGESTGNEVELAGHV</sequence>
<feature type="transmembrane region" description="Helical" evidence="7">
    <location>
        <begin position="12"/>
        <end position="31"/>
    </location>
</feature>
<dbReference type="EMBL" id="BJWL01000025">
    <property type="protein sequence ID" value="GFZ16127.1"/>
    <property type="molecule type" value="Genomic_DNA"/>
</dbReference>
<comment type="similarity">
    <text evidence="6">Belongs to the major facilitator superfamily. Phosphate:H(+) symporter (TC 2.A.1.9) family.</text>
</comment>
<dbReference type="InterPro" id="IPR036259">
    <property type="entry name" value="MFS_trans_sf"/>
</dbReference>
<dbReference type="AlphaFoldDB" id="A0A7J0GZ62"/>
<keyword evidence="4 7" id="KW-1133">Transmembrane helix</keyword>
<evidence type="ECO:0000256" key="4">
    <source>
        <dbReference type="ARBA" id="ARBA00022989"/>
    </source>
</evidence>
<name>A0A7J0GZ62_9ERIC</name>
<accession>A0A7J0GZ62</accession>
<feature type="transmembrane region" description="Helical" evidence="7">
    <location>
        <begin position="51"/>
        <end position="72"/>
    </location>
</feature>
<feature type="transmembrane region" description="Helical" evidence="7">
    <location>
        <begin position="136"/>
        <end position="161"/>
    </location>
</feature>
<keyword evidence="3 7" id="KW-0812">Transmembrane</keyword>
<evidence type="ECO:0000256" key="6">
    <source>
        <dbReference type="ARBA" id="ARBA00044504"/>
    </source>
</evidence>
<evidence type="ECO:0000313" key="8">
    <source>
        <dbReference type="EMBL" id="GFZ16127.1"/>
    </source>
</evidence>
<comment type="subcellular location">
    <subcellularLocation>
        <location evidence="1">Membrane</location>
        <topology evidence="1">Multi-pass membrane protein</topology>
    </subcellularLocation>
</comment>
<dbReference type="Proteomes" id="UP000585474">
    <property type="component" value="Unassembled WGS sequence"/>
</dbReference>
<evidence type="ECO:0000256" key="1">
    <source>
        <dbReference type="ARBA" id="ARBA00004141"/>
    </source>
</evidence>
<comment type="caution">
    <text evidence="8">The sequence shown here is derived from an EMBL/GenBank/DDBJ whole genome shotgun (WGS) entry which is preliminary data.</text>
</comment>
<dbReference type="GO" id="GO:0022857">
    <property type="term" value="F:transmembrane transporter activity"/>
    <property type="evidence" value="ECO:0007669"/>
    <property type="project" value="InterPro"/>
</dbReference>
<keyword evidence="5 7" id="KW-0472">Membrane</keyword>
<organism evidence="8 9">
    <name type="scientific">Actinidia rufa</name>
    <dbReference type="NCBI Taxonomy" id="165716"/>
    <lineage>
        <taxon>Eukaryota</taxon>
        <taxon>Viridiplantae</taxon>
        <taxon>Streptophyta</taxon>
        <taxon>Embryophyta</taxon>
        <taxon>Tracheophyta</taxon>
        <taxon>Spermatophyta</taxon>
        <taxon>Magnoliopsida</taxon>
        <taxon>eudicotyledons</taxon>
        <taxon>Gunneridae</taxon>
        <taxon>Pentapetalae</taxon>
        <taxon>asterids</taxon>
        <taxon>Ericales</taxon>
        <taxon>Actinidiaceae</taxon>
        <taxon>Actinidia</taxon>
    </lineage>
</organism>
<dbReference type="PANTHER" id="PTHR11654">
    <property type="entry name" value="OLIGOPEPTIDE TRANSPORTER-RELATED"/>
    <property type="match status" value="1"/>
</dbReference>
<evidence type="ECO:0000256" key="5">
    <source>
        <dbReference type="ARBA" id="ARBA00023136"/>
    </source>
</evidence>